<feature type="binding site" evidence="9">
    <location>
        <position position="295"/>
    </location>
    <ligand>
        <name>K(+)</name>
        <dbReference type="ChEBI" id="CHEBI:29103"/>
    </ligand>
</feature>
<feature type="binding site" evidence="9">
    <location>
        <position position="192"/>
    </location>
    <ligand>
        <name>ATP</name>
        <dbReference type="ChEBI" id="CHEBI:30616"/>
    </ligand>
</feature>
<feature type="binding site" evidence="9">
    <location>
        <position position="293"/>
    </location>
    <ligand>
        <name>K(+)</name>
        <dbReference type="ChEBI" id="CHEBI:29103"/>
    </ligand>
</feature>
<dbReference type="CDD" id="cd01174">
    <property type="entry name" value="ribokinase"/>
    <property type="match status" value="1"/>
</dbReference>
<dbReference type="InterPro" id="IPR002139">
    <property type="entry name" value="Ribo/fructo_kinase"/>
</dbReference>
<dbReference type="PRINTS" id="PR00990">
    <property type="entry name" value="RIBOKINASE"/>
</dbReference>
<dbReference type="EMBL" id="JAAOIW010000009">
    <property type="protein sequence ID" value="NHN32849.1"/>
    <property type="molecule type" value="Genomic_DNA"/>
</dbReference>
<dbReference type="PANTHER" id="PTHR10584:SF166">
    <property type="entry name" value="RIBOKINASE"/>
    <property type="match status" value="1"/>
</dbReference>
<dbReference type="NCBIfam" id="TIGR02152">
    <property type="entry name" value="D_ribokin_bact"/>
    <property type="match status" value="1"/>
</dbReference>
<comment type="function">
    <text evidence="9">Catalyzes the phosphorylation of ribose at O-5 in a reaction requiring ATP and magnesium. The resulting D-ribose-5-phosphate can then be used either for sythesis of nucleotides, histidine, and tryptophan, or as a component of the pentose phosphate pathway.</text>
</comment>
<comment type="caution">
    <text evidence="9">Lacks conserved residue(s) required for the propagation of feature annotation.</text>
</comment>
<keyword evidence="4 9" id="KW-0418">Kinase</keyword>
<evidence type="ECO:0000256" key="1">
    <source>
        <dbReference type="ARBA" id="ARBA00022679"/>
    </source>
</evidence>
<feature type="binding site" evidence="9">
    <location>
        <begin position="47"/>
        <end position="51"/>
    </location>
    <ligand>
        <name>substrate</name>
    </ligand>
</feature>
<feature type="binding site" evidence="9">
    <location>
        <position position="254"/>
    </location>
    <ligand>
        <name>K(+)</name>
        <dbReference type="ChEBI" id="CHEBI:29103"/>
    </ligand>
</feature>
<comment type="catalytic activity">
    <reaction evidence="9">
        <text>D-ribose + ATP = D-ribose 5-phosphate + ADP + H(+)</text>
        <dbReference type="Rhea" id="RHEA:13697"/>
        <dbReference type="ChEBI" id="CHEBI:15378"/>
        <dbReference type="ChEBI" id="CHEBI:30616"/>
        <dbReference type="ChEBI" id="CHEBI:47013"/>
        <dbReference type="ChEBI" id="CHEBI:78346"/>
        <dbReference type="ChEBI" id="CHEBI:456216"/>
        <dbReference type="EC" id="2.7.1.15"/>
    </reaction>
</comment>
<organism evidence="12 13">
    <name type="scientific">Paenibacillus agricola</name>
    <dbReference type="NCBI Taxonomy" id="2716264"/>
    <lineage>
        <taxon>Bacteria</taxon>
        <taxon>Bacillati</taxon>
        <taxon>Bacillota</taxon>
        <taxon>Bacilli</taxon>
        <taxon>Bacillales</taxon>
        <taxon>Paenibacillaceae</taxon>
        <taxon>Paenibacillus</taxon>
    </lineage>
</organism>
<dbReference type="Gene3D" id="3.40.1190.20">
    <property type="match status" value="1"/>
</dbReference>
<keyword evidence="7 9" id="KW-0630">Potassium</keyword>
<dbReference type="InterPro" id="IPR029056">
    <property type="entry name" value="Ribokinase-like"/>
</dbReference>
<feature type="domain" description="Carbohydrate kinase PfkB" evidence="11">
    <location>
        <begin position="10"/>
        <end position="302"/>
    </location>
</feature>
<keyword evidence="13" id="KW-1185">Reference proteome</keyword>
<evidence type="ECO:0000313" key="12">
    <source>
        <dbReference type="EMBL" id="NHN32849.1"/>
    </source>
</evidence>
<feature type="binding site" evidence="9">
    <location>
        <position position="260"/>
    </location>
    <ligand>
        <name>substrate</name>
    </ligand>
</feature>
<sequence>MTQTQQTQQTDIIVYGSLNMDFVAYVERLPQTGETISTRTLHLIPGGKAANQAVAASRLGSKVTMVGRVGDDDLGAKMKGFLEVDKVDHQYVSLTAGSETGLSLIPVDRAGQNTIITHLGANALLTKQDVDQSGPALKRANIAIVQMEMEQEVGEYIIASAHQHQVKVILNLAPVVPIRLETLQTVDLLVVNETEASQLVNAGVDSIQTSMDAAEKLFDMGINNVVITLGDKGAVLKTHTSLVHYASPIVQAIDTTAAGDCFVGATAHFWTRDRDLESAIQKAIQVAALSVTRIGAQSSLPTMEEYLAFLSSLESDQL</sequence>
<feature type="binding site" evidence="9">
    <location>
        <position position="299"/>
    </location>
    <ligand>
        <name>K(+)</name>
        <dbReference type="ChEBI" id="CHEBI:29103"/>
    </ligand>
</feature>
<evidence type="ECO:0000256" key="10">
    <source>
        <dbReference type="NCBIfam" id="TIGR02152"/>
    </source>
</evidence>
<dbReference type="InterPro" id="IPR011611">
    <property type="entry name" value="PfkB_dom"/>
</dbReference>
<accession>A0ABX0J907</accession>
<dbReference type="Pfam" id="PF00294">
    <property type="entry name" value="PfkB"/>
    <property type="match status" value="1"/>
</dbReference>
<feature type="binding site" evidence="9">
    <location>
        <begin position="259"/>
        <end position="260"/>
    </location>
    <ligand>
        <name>ATP</name>
        <dbReference type="ChEBI" id="CHEBI:30616"/>
    </ligand>
</feature>
<dbReference type="Proteomes" id="UP001165962">
    <property type="component" value="Unassembled WGS sequence"/>
</dbReference>
<feature type="active site" description="Proton acceptor" evidence="9">
    <location>
        <position position="260"/>
    </location>
</feature>
<dbReference type="GO" id="GO:0004747">
    <property type="term" value="F:ribokinase activity"/>
    <property type="evidence" value="ECO:0007669"/>
    <property type="project" value="UniProtKB-EC"/>
</dbReference>
<feature type="binding site" evidence="9">
    <location>
        <begin position="228"/>
        <end position="233"/>
    </location>
    <ligand>
        <name>ATP</name>
        <dbReference type="ChEBI" id="CHEBI:30616"/>
    </ligand>
</feature>
<feature type="binding site" evidence="9">
    <location>
        <position position="290"/>
    </location>
    <ligand>
        <name>K(+)</name>
        <dbReference type="ChEBI" id="CHEBI:29103"/>
    </ligand>
</feature>
<keyword evidence="6 9" id="KW-0460">Magnesium</keyword>
<evidence type="ECO:0000256" key="4">
    <source>
        <dbReference type="ARBA" id="ARBA00022777"/>
    </source>
</evidence>
<evidence type="ECO:0000256" key="8">
    <source>
        <dbReference type="ARBA" id="ARBA00023277"/>
    </source>
</evidence>
<keyword evidence="8 9" id="KW-0119">Carbohydrate metabolism</keyword>
<dbReference type="InterPro" id="IPR011877">
    <property type="entry name" value="Ribokinase"/>
</dbReference>
<evidence type="ECO:0000256" key="7">
    <source>
        <dbReference type="ARBA" id="ARBA00022958"/>
    </source>
</evidence>
<evidence type="ECO:0000313" key="13">
    <source>
        <dbReference type="Proteomes" id="UP001165962"/>
    </source>
</evidence>
<keyword evidence="5 9" id="KW-0067">ATP-binding</keyword>
<evidence type="ECO:0000256" key="3">
    <source>
        <dbReference type="ARBA" id="ARBA00022741"/>
    </source>
</evidence>
<gene>
    <name evidence="9 12" type="primary">rbsK</name>
    <name evidence="12" type="ORF">G9U52_23810</name>
</gene>
<feature type="binding site" evidence="9">
    <location>
        <begin position="19"/>
        <end position="21"/>
    </location>
    <ligand>
        <name>substrate</name>
    </ligand>
</feature>
<dbReference type="SUPFAM" id="SSF53613">
    <property type="entry name" value="Ribokinase-like"/>
    <property type="match status" value="1"/>
</dbReference>
<evidence type="ECO:0000256" key="6">
    <source>
        <dbReference type="ARBA" id="ARBA00022842"/>
    </source>
</evidence>
<evidence type="ECO:0000256" key="5">
    <source>
        <dbReference type="ARBA" id="ARBA00022840"/>
    </source>
</evidence>
<keyword evidence="3 9" id="KW-0547">Nucleotide-binding</keyword>
<keyword evidence="9" id="KW-0963">Cytoplasm</keyword>
<comment type="cofactor">
    <cofactor evidence="9">
        <name>Mg(2+)</name>
        <dbReference type="ChEBI" id="CHEBI:18420"/>
    </cofactor>
    <text evidence="9">Requires a divalent cation, most likely magnesium in vivo, as an electrophilic catalyst to aid phosphoryl group transfer. It is the chelate of the metal and the nucleotide that is the actual substrate.</text>
</comment>
<protein>
    <recommendedName>
        <fullName evidence="9 10">Ribokinase</fullName>
        <shortName evidence="9">RK</shortName>
        <ecNumber evidence="9 10">2.7.1.15</ecNumber>
    </recommendedName>
</protein>
<feature type="binding site" evidence="9">
    <location>
        <position position="148"/>
    </location>
    <ligand>
        <name>substrate</name>
    </ligand>
</feature>
<reference evidence="12" key="1">
    <citation type="submission" date="2020-03" db="EMBL/GenBank/DDBJ databases">
        <title>Draft sequencing of Paenibacilllus sp. S3N08.</title>
        <authorList>
            <person name="Kim D.-U."/>
        </authorList>
    </citation>
    <scope>NUCLEOTIDE SEQUENCE</scope>
    <source>
        <strain evidence="12">S3N08</strain>
    </source>
</reference>
<evidence type="ECO:0000256" key="2">
    <source>
        <dbReference type="ARBA" id="ARBA00022723"/>
    </source>
</evidence>
<comment type="similarity">
    <text evidence="9">Belongs to the carbohydrate kinase PfkB family. Ribokinase subfamily.</text>
</comment>
<dbReference type="EC" id="2.7.1.15" evidence="9 10"/>
<proteinExistence type="inferred from homology"/>
<evidence type="ECO:0000259" key="11">
    <source>
        <dbReference type="Pfam" id="PF00294"/>
    </source>
</evidence>
<dbReference type="HAMAP" id="MF_01987">
    <property type="entry name" value="Ribokinase"/>
    <property type="match status" value="1"/>
</dbReference>
<comment type="caution">
    <text evidence="12">The sequence shown here is derived from an EMBL/GenBank/DDBJ whole genome shotgun (WGS) entry which is preliminary data.</text>
</comment>
<keyword evidence="1 9" id="KW-0808">Transferase</keyword>
<keyword evidence="2 9" id="KW-0479">Metal-binding</keyword>
<comment type="pathway">
    <text evidence="9">Carbohydrate metabolism; D-ribose degradation; D-ribose 5-phosphate from beta-D-ribopyranose: step 2/2.</text>
</comment>
<comment type="subunit">
    <text evidence="9">Homodimer.</text>
</comment>
<evidence type="ECO:0000256" key="9">
    <source>
        <dbReference type="HAMAP-Rule" id="MF_01987"/>
    </source>
</evidence>
<name>A0ABX0J907_9BACL</name>
<comment type="subcellular location">
    <subcellularLocation>
        <location evidence="9">Cytoplasm</location>
    </subcellularLocation>
</comment>
<dbReference type="RefSeq" id="WP_166153139.1">
    <property type="nucleotide sequence ID" value="NZ_JAAOIW010000009.1"/>
</dbReference>
<dbReference type="PANTHER" id="PTHR10584">
    <property type="entry name" value="SUGAR KINASE"/>
    <property type="match status" value="1"/>
</dbReference>
<comment type="activity regulation">
    <text evidence="9">Activated by a monovalent cation that binds near, but not in, the active site. The most likely occupant of the site in vivo is potassium. Ion binding induces a conformational change that may alter substrate affinity.</text>
</comment>
<feature type="binding site" evidence="9">
    <location>
        <position position="256"/>
    </location>
    <ligand>
        <name>K(+)</name>
        <dbReference type="ChEBI" id="CHEBI:29103"/>
    </ligand>
</feature>